<keyword evidence="2" id="KW-0378">Hydrolase</keyword>
<evidence type="ECO:0000313" key="6">
    <source>
        <dbReference type="Proteomes" id="UP000265618"/>
    </source>
</evidence>
<feature type="domain" description="PDEase" evidence="3">
    <location>
        <begin position="83"/>
        <end position="220"/>
    </location>
</feature>
<dbReference type="PANTHER" id="PTHR11347">
    <property type="entry name" value="CYCLIC NUCLEOTIDE PHOSPHODIESTERASE"/>
    <property type="match status" value="1"/>
</dbReference>
<comment type="caution">
    <text evidence="5">The sequence shown here is derived from an EMBL/GenBank/DDBJ whole genome shotgun (WGS) entry which is preliminary data.</text>
</comment>
<dbReference type="InterPro" id="IPR036971">
    <property type="entry name" value="PDEase_catalytic_dom_sf"/>
</dbReference>
<keyword evidence="1" id="KW-0479">Metal-binding</keyword>
<evidence type="ECO:0000256" key="1">
    <source>
        <dbReference type="ARBA" id="ARBA00022723"/>
    </source>
</evidence>
<dbReference type="GO" id="GO:0046872">
    <property type="term" value="F:metal ion binding"/>
    <property type="evidence" value="ECO:0007669"/>
    <property type="project" value="UniProtKB-KW"/>
</dbReference>
<evidence type="ECO:0000313" key="5">
    <source>
        <dbReference type="EMBL" id="GIQ84443.1"/>
    </source>
</evidence>
<dbReference type="InterPro" id="IPR002073">
    <property type="entry name" value="PDEase_catalytic_dom"/>
</dbReference>
<dbReference type="Proteomes" id="UP000265618">
    <property type="component" value="Unassembled WGS sequence"/>
</dbReference>
<proteinExistence type="predicted"/>
<evidence type="ECO:0000313" key="4">
    <source>
        <dbReference type="EMBL" id="GIQ80415.1"/>
    </source>
</evidence>
<dbReference type="AlphaFoldDB" id="A0A9K3CY48"/>
<dbReference type="OrthoDB" id="546632at2759"/>
<dbReference type="Gene3D" id="1.10.1300.10">
    <property type="entry name" value="3'5'-cyclic nucleotide phosphodiesterase, catalytic domain"/>
    <property type="match status" value="1"/>
</dbReference>
<sequence length="341" mass="38348">MRDFVYQYKGLLRESRSREALYRFSSDPSYDVRCLDYVTGKLTLEVVCVYMFNLHGLETTGVTVATLLAFIMTVKHGYRNVPFQNEMHALQCLHSIHHMVHSVRASTDGTSYITAIQTLFLLMAGVCHGLDGGMASSQVAGNCQSLVCGCMHRSHALQSHAAGVALIAAKETGFLDNLPMRSVHVFRSLVRSTDASCVLPLVTEIQAFRKWMESLTEKNRKLALQVARKEVEEVLPTMLIVTNSVLGTEQYMLMRGILVLACTGSIGKTGFRERWKDEQRIHRVTEMGALGISRQWIGREEERANAFHTCHRALLDQMRGLSAMMKLTFLTSLLERLRGED</sequence>
<name>A0A9K3CY48_9EUKA</name>
<gene>
    <name evidence="4" type="ORF">KIPB_001212</name>
    <name evidence="5" type="ORF">KIPB_005934</name>
</gene>
<dbReference type="EMBL" id="BDIP01001459">
    <property type="protein sequence ID" value="GIQ84443.1"/>
    <property type="molecule type" value="Genomic_DNA"/>
</dbReference>
<dbReference type="Pfam" id="PF00233">
    <property type="entry name" value="PDEase_I"/>
    <property type="match status" value="1"/>
</dbReference>
<protein>
    <recommendedName>
        <fullName evidence="3">PDEase domain-containing protein</fullName>
    </recommendedName>
</protein>
<evidence type="ECO:0000256" key="2">
    <source>
        <dbReference type="ARBA" id="ARBA00022801"/>
    </source>
</evidence>
<dbReference type="GO" id="GO:0007165">
    <property type="term" value="P:signal transduction"/>
    <property type="evidence" value="ECO:0007669"/>
    <property type="project" value="InterPro"/>
</dbReference>
<evidence type="ECO:0000259" key="3">
    <source>
        <dbReference type="Pfam" id="PF00233"/>
    </source>
</evidence>
<reference evidence="5 6" key="2">
    <citation type="journal article" date="2018" name="PLoS ONE">
        <title>The draft genome of Kipferlia bialata reveals reductive genome evolution in fornicate parasites.</title>
        <authorList>
            <person name="Tanifuji G."/>
            <person name="Takabayashi S."/>
            <person name="Kume K."/>
            <person name="Takagi M."/>
            <person name="Nakayama T."/>
            <person name="Kamikawa R."/>
            <person name="Inagaki Y."/>
            <person name="Hashimoto T."/>
        </authorList>
    </citation>
    <scope>NUCLEOTIDE SEQUENCE [LARGE SCALE GENOMIC DNA]</scope>
    <source>
        <strain evidence="5">NY0173</strain>
    </source>
</reference>
<reference evidence="5" key="1">
    <citation type="submission" date="2016-10" db="EMBL/GenBank/DDBJ databases">
        <authorList>
            <person name="Tanifuji G."/>
            <person name="Kume K."/>
            <person name="Nakayama T."/>
            <person name="Takabayashi S."/>
            <person name="Hashimoto T."/>
        </authorList>
    </citation>
    <scope>NUCLEOTIDE SEQUENCE</scope>
    <source>
        <strain evidence="5">NY0173</strain>
    </source>
</reference>
<accession>A0A9K3CY48</accession>
<dbReference type="EMBL" id="BDIP01000165">
    <property type="protein sequence ID" value="GIQ80415.1"/>
    <property type="molecule type" value="Genomic_DNA"/>
</dbReference>
<organism evidence="5 6">
    <name type="scientific">Kipferlia bialata</name>
    <dbReference type="NCBI Taxonomy" id="797122"/>
    <lineage>
        <taxon>Eukaryota</taxon>
        <taxon>Metamonada</taxon>
        <taxon>Carpediemonas-like organisms</taxon>
        <taxon>Kipferlia</taxon>
    </lineage>
</organism>
<keyword evidence="6" id="KW-1185">Reference proteome</keyword>
<dbReference type="SUPFAM" id="SSF109604">
    <property type="entry name" value="HD-domain/PDEase-like"/>
    <property type="match status" value="1"/>
</dbReference>
<dbReference type="GO" id="GO:0004114">
    <property type="term" value="F:3',5'-cyclic-nucleotide phosphodiesterase activity"/>
    <property type="evidence" value="ECO:0007669"/>
    <property type="project" value="InterPro"/>
</dbReference>